<dbReference type="GO" id="GO:0009089">
    <property type="term" value="P:lysine biosynthetic process via diaminopimelate"/>
    <property type="evidence" value="ECO:0007669"/>
    <property type="project" value="UniProtKB-UniRule"/>
</dbReference>
<feature type="binding site" evidence="3">
    <location>
        <begin position="196"/>
        <end position="197"/>
    </location>
    <ligand>
        <name>substrate</name>
    </ligand>
</feature>
<gene>
    <name evidence="3" type="primary">dapF</name>
    <name evidence="5" type="ORF">SAMN05660493_00391</name>
</gene>
<evidence type="ECO:0000313" key="6">
    <source>
        <dbReference type="Proteomes" id="UP000187261"/>
    </source>
</evidence>
<evidence type="ECO:0000256" key="4">
    <source>
        <dbReference type="NCBIfam" id="TIGR00652"/>
    </source>
</evidence>
<keyword evidence="3" id="KW-0963">Cytoplasm</keyword>
<feature type="site" description="Could be important to modulate the pK values of the two catalytic cysteine residues" evidence="3">
    <location>
        <position position="185"/>
    </location>
</feature>
<dbReference type="EMBL" id="FTPU01000003">
    <property type="protein sequence ID" value="SIT95736.1"/>
    <property type="molecule type" value="Genomic_DNA"/>
</dbReference>
<organism evidence="5 6">
    <name type="scientific">Epilithonimonas bovis DSM 19482</name>
    <dbReference type="NCBI Taxonomy" id="1121284"/>
    <lineage>
        <taxon>Bacteria</taxon>
        <taxon>Pseudomonadati</taxon>
        <taxon>Bacteroidota</taxon>
        <taxon>Flavobacteriia</taxon>
        <taxon>Flavobacteriales</taxon>
        <taxon>Weeksellaceae</taxon>
        <taxon>Chryseobacterium group</taxon>
        <taxon>Epilithonimonas</taxon>
    </lineage>
</organism>
<dbReference type="GO" id="GO:0005829">
    <property type="term" value="C:cytosol"/>
    <property type="evidence" value="ECO:0007669"/>
    <property type="project" value="TreeGrafter"/>
</dbReference>
<dbReference type="NCBIfam" id="TIGR00652">
    <property type="entry name" value="DapF"/>
    <property type="match status" value="1"/>
</dbReference>
<dbReference type="UniPathway" id="UPA00034">
    <property type="reaction ID" value="UER00025"/>
</dbReference>
<dbReference type="AlphaFoldDB" id="A0A1U7PQ61"/>
<proteinExistence type="inferred from homology"/>
<reference evidence="6" key="1">
    <citation type="submission" date="2016-10" db="EMBL/GenBank/DDBJ databases">
        <authorList>
            <person name="Varghese N."/>
            <person name="Submissions S."/>
        </authorList>
    </citation>
    <scope>NUCLEOTIDE SEQUENCE [LARGE SCALE GENOMIC DNA]</scope>
    <source>
        <strain evidence="6">DSM 19482</strain>
    </source>
</reference>
<dbReference type="PANTHER" id="PTHR31689">
    <property type="entry name" value="DIAMINOPIMELATE EPIMERASE, CHLOROPLASTIC"/>
    <property type="match status" value="1"/>
</dbReference>
<dbReference type="OrthoDB" id="9805408at2"/>
<sequence length="259" mass="28947">MKFYKYQGTGNDFVMIDNRLGEWDDLSNETIQKLCDRRFGIGADGLIKINTAQGVDFEVDYYNSDGSKSFCGNGARCSVAFAHFLRIIEDKTTFSAIDGLHEAEINNGIVKLKMGDVASISKDGDSYVLNTGSPHFIQYVDDVSNYDVYRNGNKIRNSDTYRKDGINVNFVQVISEKELFVRTYERGVEDETYSCGTGVTAAALTFMQNNNQTSVGIKVKGGRLKVYAEKEGEGFRNIWLEGPANQVFEGEINIKSLTF</sequence>
<comment type="catalytic activity">
    <reaction evidence="3">
        <text>(2S,6S)-2,6-diaminopimelate = meso-2,6-diaminopimelate</text>
        <dbReference type="Rhea" id="RHEA:15393"/>
        <dbReference type="ChEBI" id="CHEBI:57609"/>
        <dbReference type="ChEBI" id="CHEBI:57791"/>
        <dbReference type="EC" id="5.1.1.7"/>
    </reaction>
</comment>
<keyword evidence="6" id="KW-1185">Reference proteome</keyword>
<feature type="binding site" evidence="3">
    <location>
        <position position="63"/>
    </location>
    <ligand>
        <name>substrate</name>
    </ligand>
</feature>
<feature type="site" description="Could be important to modulate the pK values of the two catalytic cysteine residues" evidence="3">
    <location>
        <position position="135"/>
    </location>
</feature>
<comment type="pathway">
    <text evidence="3">Amino-acid biosynthesis; L-lysine biosynthesis via DAP pathway; DL-2,6-diaminopimelate from LL-2,6-diaminopimelate: step 1/1.</text>
</comment>
<comment type="similarity">
    <text evidence="1 3">Belongs to the diaminopimelate epimerase family.</text>
</comment>
<feature type="binding site" evidence="3">
    <location>
        <position position="11"/>
    </location>
    <ligand>
        <name>substrate</name>
    </ligand>
</feature>
<accession>A0A1U7PQ61</accession>
<keyword evidence="3" id="KW-0028">Amino-acid biosynthesis</keyword>
<feature type="binding site" evidence="3">
    <location>
        <position position="167"/>
    </location>
    <ligand>
        <name>substrate</name>
    </ligand>
</feature>
<feature type="active site" description="Proton donor" evidence="3">
    <location>
        <position position="71"/>
    </location>
</feature>
<dbReference type="RefSeq" id="WP_076781820.1">
    <property type="nucleotide sequence ID" value="NZ_FTPU01000003.1"/>
</dbReference>
<protein>
    <recommendedName>
        <fullName evidence="3 4">Diaminopimelate epimerase</fullName>
        <shortName evidence="3">DAP epimerase</shortName>
        <ecNumber evidence="3 4">5.1.1.7</ecNumber>
    </recommendedName>
    <alternativeName>
        <fullName evidence="3">PLP-independent amino acid racemase</fullName>
    </alternativeName>
</protein>
<dbReference type="GO" id="GO:0008837">
    <property type="term" value="F:diaminopimelate epimerase activity"/>
    <property type="evidence" value="ECO:0007669"/>
    <property type="project" value="UniProtKB-UniRule"/>
</dbReference>
<evidence type="ECO:0000313" key="5">
    <source>
        <dbReference type="EMBL" id="SIT95736.1"/>
    </source>
</evidence>
<comment type="caution">
    <text evidence="3">Lacks conserved residue(s) required for the propagation of feature annotation.</text>
</comment>
<comment type="subcellular location">
    <subcellularLocation>
        <location evidence="3">Cytoplasm</location>
    </subcellularLocation>
</comment>
<name>A0A1U7PQ61_9FLAO</name>
<dbReference type="Pfam" id="PF01678">
    <property type="entry name" value="DAP_epimerase"/>
    <property type="match status" value="2"/>
</dbReference>
<dbReference type="SUPFAM" id="SSF54506">
    <property type="entry name" value="Diaminopimelate epimerase-like"/>
    <property type="match status" value="2"/>
</dbReference>
<comment type="function">
    <text evidence="3">Catalyzes the stereoinversion of LL-2,6-diaminopimelate (L,L-DAP) to meso-diaminopimelate (meso-DAP), a precursor of L-lysine and an essential component of the bacterial peptidoglycan.</text>
</comment>
<dbReference type="HAMAP" id="MF_00197">
    <property type="entry name" value="DAP_epimerase"/>
    <property type="match status" value="1"/>
</dbReference>
<evidence type="ECO:0000256" key="1">
    <source>
        <dbReference type="ARBA" id="ARBA00010219"/>
    </source>
</evidence>
<dbReference type="EC" id="5.1.1.7" evidence="3 4"/>
<dbReference type="Gene3D" id="3.10.310.10">
    <property type="entry name" value="Diaminopimelate Epimerase, Chain A, domain 1"/>
    <property type="match status" value="2"/>
</dbReference>
<comment type="subunit">
    <text evidence="3">Homodimer.</text>
</comment>
<evidence type="ECO:0000256" key="3">
    <source>
        <dbReference type="HAMAP-Rule" id="MF_00197"/>
    </source>
</evidence>
<feature type="active site" description="Proton acceptor" evidence="3">
    <location>
        <position position="195"/>
    </location>
</feature>
<evidence type="ECO:0000256" key="2">
    <source>
        <dbReference type="ARBA" id="ARBA00023235"/>
    </source>
</evidence>
<feature type="binding site" evidence="3">
    <location>
        <begin position="185"/>
        <end position="186"/>
    </location>
    <ligand>
        <name>substrate</name>
    </ligand>
</feature>
<dbReference type="Proteomes" id="UP000187261">
    <property type="component" value="Unassembled WGS sequence"/>
</dbReference>
<dbReference type="STRING" id="1121284.SAMN05660493_00391"/>
<keyword evidence="2 3" id="KW-0413">Isomerase</keyword>
<feature type="binding site" evidence="3">
    <location>
        <begin position="72"/>
        <end position="73"/>
    </location>
    <ligand>
        <name>substrate</name>
    </ligand>
</feature>
<dbReference type="PANTHER" id="PTHR31689:SF0">
    <property type="entry name" value="DIAMINOPIMELATE EPIMERASE"/>
    <property type="match status" value="1"/>
</dbReference>
<keyword evidence="3" id="KW-0457">Lysine biosynthesis</keyword>
<dbReference type="InterPro" id="IPR001653">
    <property type="entry name" value="DAP_epimerase_DapF"/>
</dbReference>